<dbReference type="PROSITE" id="PS51217">
    <property type="entry name" value="UVRD_HELICASE_CTER"/>
    <property type="match status" value="1"/>
</dbReference>
<evidence type="ECO:0000256" key="14">
    <source>
        <dbReference type="ARBA" id="ARBA00048988"/>
    </source>
</evidence>
<feature type="domain" description="UvrD-like helicase C-terminal" evidence="19">
    <location>
        <begin position="381"/>
        <end position="663"/>
    </location>
</feature>
<keyword evidence="8 15" id="KW-0067">ATP-binding</keyword>
<keyword evidence="2 15" id="KW-0479">Metal-binding</keyword>
<evidence type="ECO:0000256" key="13">
    <source>
        <dbReference type="ARBA" id="ARBA00034617"/>
    </source>
</evidence>
<comment type="cofactor">
    <cofactor evidence="15">
        <name>Mg(2+)</name>
        <dbReference type="ChEBI" id="CHEBI:18420"/>
    </cofactor>
    <text evidence="15">Binds 1 Mg(2+) ion per subunit.</text>
</comment>
<keyword evidence="4 15" id="KW-0227">DNA damage</keyword>
<accession>A0ABV7XL23</accession>
<evidence type="ECO:0000256" key="17">
    <source>
        <dbReference type="SAM" id="MobiDB-lite"/>
    </source>
</evidence>
<evidence type="ECO:0000256" key="12">
    <source>
        <dbReference type="ARBA" id="ARBA00023235"/>
    </source>
</evidence>
<keyword evidence="1 15" id="KW-0540">Nuclease</keyword>
<keyword evidence="10 15" id="KW-0238">DNA-binding</keyword>
<feature type="domain" description="UvrD-like helicase ATP-binding" evidence="18">
    <location>
        <begin position="6"/>
        <end position="352"/>
    </location>
</feature>
<dbReference type="CDD" id="cd22352">
    <property type="entry name" value="RecB_C-like"/>
    <property type="match status" value="1"/>
</dbReference>
<dbReference type="InterPro" id="IPR011335">
    <property type="entry name" value="Restrct_endonuc-II-like"/>
</dbReference>
<dbReference type="PROSITE" id="PS51198">
    <property type="entry name" value="UVRD_HELICASE_ATP_BIND"/>
    <property type="match status" value="1"/>
</dbReference>
<dbReference type="Gene3D" id="3.90.320.10">
    <property type="match status" value="1"/>
</dbReference>
<evidence type="ECO:0000256" key="6">
    <source>
        <dbReference type="ARBA" id="ARBA00022806"/>
    </source>
</evidence>
<feature type="binding site" evidence="15">
    <location>
        <position position="1009"/>
    </location>
    <ligand>
        <name>Mg(2+)</name>
        <dbReference type="ChEBI" id="CHEBI:18420"/>
    </ligand>
</feature>
<gene>
    <name evidence="15" type="primary">recB</name>
    <name evidence="20" type="ORF">ACFONC_08680</name>
</gene>
<keyword evidence="5 15" id="KW-0378">Hydrolase</keyword>
<dbReference type="RefSeq" id="WP_386743335.1">
    <property type="nucleotide sequence ID" value="NZ_JBHRYA010000007.1"/>
</dbReference>
<feature type="active site" description="For nuclease activity" evidence="15">
    <location>
        <position position="1023"/>
    </location>
</feature>
<comment type="domain">
    <text evidence="15">The N-terminal DNA-binding domain is a ssDNA-dependent ATPase and has ATP-dependent 3'-5' helicase function. This domain interacts with RecC.</text>
</comment>
<dbReference type="Gene3D" id="3.40.50.300">
    <property type="entry name" value="P-loop containing nucleotide triphosphate hydrolases"/>
    <property type="match status" value="3"/>
</dbReference>
<evidence type="ECO:0000313" key="20">
    <source>
        <dbReference type="EMBL" id="MFC3716225.1"/>
    </source>
</evidence>
<comment type="similarity">
    <text evidence="15">Belongs to the helicase family. UvrD subfamily.</text>
</comment>
<organism evidence="20 21">
    <name type="scientific">Luteimonas soli</name>
    <dbReference type="NCBI Taxonomy" id="1648966"/>
    <lineage>
        <taxon>Bacteria</taxon>
        <taxon>Pseudomonadati</taxon>
        <taxon>Pseudomonadota</taxon>
        <taxon>Gammaproteobacteria</taxon>
        <taxon>Lysobacterales</taxon>
        <taxon>Lysobacteraceae</taxon>
        <taxon>Luteimonas</taxon>
    </lineage>
</organism>
<keyword evidence="7 15" id="KW-0269">Exonuclease</keyword>
<evidence type="ECO:0000256" key="8">
    <source>
        <dbReference type="ARBA" id="ARBA00022840"/>
    </source>
</evidence>
<evidence type="ECO:0000256" key="9">
    <source>
        <dbReference type="ARBA" id="ARBA00022842"/>
    </source>
</evidence>
<dbReference type="EC" id="3.1.11.5" evidence="15"/>
<dbReference type="Gene3D" id="1.10.3170.10">
    <property type="entry name" value="Recbcd, chain B, domain 2"/>
    <property type="match status" value="1"/>
</dbReference>
<feature type="binding site" evidence="15">
    <location>
        <position position="1023"/>
    </location>
    <ligand>
        <name>Mg(2+)</name>
        <dbReference type="ChEBI" id="CHEBI:18420"/>
    </ligand>
</feature>
<dbReference type="EC" id="5.6.2.4" evidence="15"/>
<dbReference type="PANTHER" id="PTHR11070">
    <property type="entry name" value="UVRD / RECB / PCRA DNA HELICASE FAMILY MEMBER"/>
    <property type="match status" value="1"/>
</dbReference>
<evidence type="ECO:0000256" key="4">
    <source>
        <dbReference type="ARBA" id="ARBA00022763"/>
    </source>
</evidence>
<comment type="catalytic activity">
    <reaction evidence="13 15">
        <text>Couples ATP hydrolysis with the unwinding of duplex DNA by translocating in the 3'-5' direction.</text>
        <dbReference type="EC" id="5.6.2.4"/>
    </reaction>
</comment>
<keyword evidence="9 15" id="KW-0460">Magnesium</keyword>
<evidence type="ECO:0000256" key="15">
    <source>
        <dbReference type="HAMAP-Rule" id="MF_01485"/>
    </source>
</evidence>
<proteinExistence type="inferred from homology"/>
<dbReference type="SUPFAM" id="SSF52980">
    <property type="entry name" value="Restriction endonuclease-like"/>
    <property type="match status" value="1"/>
</dbReference>
<dbReference type="InterPro" id="IPR027417">
    <property type="entry name" value="P-loop_NTPase"/>
</dbReference>
<comment type="domain">
    <text evidence="15">The C-terminal domain has nuclease activity and interacts with RecD. It interacts with RecA, facilitating its loading onto ssDNA.</text>
</comment>
<feature type="region of interest" description="DNA-binding and helicase activity, interacts with RecC" evidence="15">
    <location>
        <begin position="1"/>
        <end position="790"/>
    </location>
</feature>
<reference evidence="21" key="1">
    <citation type="journal article" date="2019" name="Int. J. Syst. Evol. Microbiol.">
        <title>The Global Catalogue of Microorganisms (GCM) 10K type strain sequencing project: providing services to taxonomists for standard genome sequencing and annotation.</title>
        <authorList>
            <consortium name="The Broad Institute Genomics Platform"/>
            <consortium name="The Broad Institute Genome Sequencing Center for Infectious Disease"/>
            <person name="Wu L."/>
            <person name="Ma J."/>
        </authorList>
    </citation>
    <scope>NUCLEOTIDE SEQUENCE [LARGE SCALE GENOMIC DNA]</scope>
    <source>
        <strain evidence="21">KCTC 42441</strain>
    </source>
</reference>
<keyword evidence="3 15" id="KW-0547">Nucleotide-binding</keyword>
<dbReference type="InterPro" id="IPR011604">
    <property type="entry name" value="PDDEXK-like_dom_sf"/>
</dbReference>
<feature type="region of interest" description="Disordered" evidence="17">
    <location>
        <begin position="819"/>
        <end position="850"/>
    </location>
</feature>
<dbReference type="Pfam" id="PF13361">
    <property type="entry name" value="UvrD_C"/>
    <property type="match status" value="1"/>
</dbReference>
<evidence type="ECO:0000256" key="5">
    <source>
        <dbReference type="ARBA" id="ARBA00022801"/>
    </source>
</evidence>
<dbReference type="InterPro" id="IPR038726">
    <property type="entry name" value="PDDEXK_AddAB-type"/>
</dbReference>
<keyword evidence="11 15" id="KW-0234">DNA repair</keyword>
<feature type="region of interest" description="Nuclease activity, interacts with RecD and RecA" evidence="15">
    <location>
        <begin position="842"/>
        <end position="1117"/>
    </location>
</feature>
<comment type="miscellaneous">
    <text evidence="15">In the RecBCD complex, RecB has a slow 3'-5' helicase, an exonuclease activity and loads RecA onto ssDNA, RecD has a fast 5'-3' helicase activity, while RecC stimulates the ATPase and processivity of the RecB helicase and contributes to recognition of the Chi site.</text>
</comment>
<evidence type="ECO:0000259" key="19">
    <source>
        <dbReference type="PROSITE" id="PS51217"/>
    </source>
</evidence>
<keyword evidence="6 15" id="KW-0347">Helicase</keyword>
<dbReference type="Proteomes" id="UP001595705">
    <property type="component" value="Unassembled WGS sequence"/>
</dbReference>
<dbReference type="InterPro" id="IPR014016">
    <property type="entry name" value="UvrD-like_ATP-bd"/>
</dbReference>
<comment type="catalytic activity">
    <reaction evidence="14 15">
        <text>ATP + H2O = ADP + phosphate + H(+)</text>
        <dbReference type="Rhea" id="RHEA:13065"/>
        <dbReference type="ChEBI" id="CHEBI:15377"/>
        <dbReference type="ChEBI" id="CHEBI:15378"/>
        <dbReference type="ChEBI" id="CHEBI:30616"/>
        <dbReference type="ChEBI" id="CHEBI:43474"/>
        <dbReference type="ChEBI" id="CHEBI:456216"/>
        <dbReference type="EC" id="5.6.2.4"/>
    </reaction>
</comment>
<evidence type="ECO:0000256" key="10">
    <source>
        <dbReference type="ARBA" id="ARBA00023125"/>
    </source>
</evidence>
<evidence type="ECO:0000256" key="3">
    <source>
        <dbReference type="ARBA" id="ARBA00022741"/>
    </source>
</evidence>
<evidence type="ECO:0000256" key="2">
    <source>
        <dbReference type="ARBA" id="ARBA00022723"/>
    </source>
</evidence>
<dbReference type="InterPro" id="IPR000212">
    <property type="entry name" value="DNA_helicase_UvrD/REP"/>
</dbReference>
<dbReference type="HAMAP" id="MF_01485">
    <property type="entry name" value="RecB"/>
    <property type="match status" value="1"/>
</dbReference>
<dbReference type="PANTHER" id="PTHR11070:SF23">
    <property type="entry name" value="RECBCD ENZYME SUBUNIT RECB"/>
    <property type="match status" value="1"/>
</dbReference>
<evidence type="ECO:0000256" key="11">
    <source>
        <dbReference type="ARBA" id="ARBA00023204"/>
    </source>
</evidence>
<name>A0ABV7XL23_9GAMM</name>
<evidence type="ECO:0000259" key="18">
    <source>
        <dbReference type="PROSITE" id="PS51198"/>
    </source>
</evidence>
<comment type="subunit">
    <text evidence="15">Heterotrimer of RecB, RecC and RecD. All subunits contribute to DNA-binding. Interacts with RecA.</text>
</comment>
<keyword evidence="21" id="KW-1185">Reference proteome</keyword>
<protein>
    <recommendedName>
        <fullName evidence="15">RecBCD enzyme subunit RecB</fullName>
        <ecNumber evidence="15">3.1.11.5</ecNumber>
        <ecNumber evidence="15">5.6.2.4</ecNumber>
    </recommendedName>
    <alternativeName>
        <fullName evidence="15">DNA 3'-5' helicase subunit RecB</fullName>
    </alternativeName>
    <alternativeName>
        <fullName evidence="15">Exonuclease V subunit RecB</fullName>
        <shortName evidence="15">ExoV subunit RecB</shortName>
    </alternativeName>
    <alternativeName>
        <fullName evidence="15">Helicase/nuclease RecBCD subunit RecB</fullName>
    </alternativeName>
</protein>
<dbReference type="InterPro" id="IPR004586">
    <property type="entry name" value="RecB"/>
</dbReference>
<feature type="binding site" evidence="16">
    <location>
        <begin position="27"/>
        <end position="34"/>
    </location>
    <ligand>
        <name>ATP</name>
        <dbReference type="ChEBI" id="CHEBI:30616"/>
    </ligand>
</feature>
<feature type="binding site" evidence="15">
    <location>
        <position position="891"/>
    </location>
    <ligand>
        <name>Mg(2+)</name>
        <dbReference type="ChEBI" id="CHEBI:18420"/>
    </ligand>
</feature>
<dbReference type="Gene3D" id="1.10.486.10">
    <property type="entry name" value="PCRA, domain 4"/>
    <property type="match status" value="1"/>
</dbReference>
<dbReference type="EMBL" id="JBHRYA010000007">
    <property type="protein sequence ID" value="MFC3716225.1"/>
    <property type="molecule type" value="Genomic_DNA"/>
</dbReference>
<dbReference type="SUPFAM" id="SSF52540">
    <property type="entry name" value="P-loop containing nucleoside triphosphate hydrolases"/>
    <property type="match status" value="1"/>
</dbReference>
<dbReference type="InterPro" id="IPR014017">
    <property type="entry name" value="DNA_helicase_UvrD-like_C"/>
</dbReference>
<evidence type="ECO:0000256" key="1">
    <source>
        <dbReference type="ARBA" id="ARBA00022722"/>
    </source>
</evidence>
<comment type="catalytic activity">
    <reaction evidence="15">
        <text>Exonucleolytic cleavage (in the presence of ATP) in either 5'- to 3'- or 3'- to 5'-direction to yield 5'-phosphooligonucleotides.</text>
        <dbReference type="EC" id="3.1.11.5"/>
    </reaction>
</comment>
<evidence type="ECO:0000256" key="7">
    <source>
        <dbReference type="ARBA" id="ARBA00022839"/>
    </source>
</evidence>
<comment type="function">
    <text evidence="15">A helicase/nuclease that prepares dsDNA breaks (DSB) for recombinational DNA repair. Binds to DSBs and unwinds DNA via a highly rapid and processive ATP-dependent bidirectional helicase activity. Unwinds dsDNA until it encounters a Chi (crossover hotspot instigator) sequence from the 3' direction. Cuts ssDNA a few nucleotides 3' to the Chi site. The properties and activities of the enzyme are changed at Chi. The Chi-altered holoenzyme produces a long 3'-ssDNA overhang and facilitates RecA-binding to the ssDNA for homologous DNA recombination and repair. Holoenzyme degrades any linearized DNA that is unable to undergo homologous recombination. In the holoenzyme this subunit contributes ATPase, 3'-5' helicase, exonuclease activity and loads RecA onto ssDNA.</text>
</comment>
<comment type="caution">
    <text evidence="20">The sequence shown here is derived from an EMBL/GenBank/DDBJ whole genome shotgun (WGS) entry which is preliminary data.</text>
</comment>
<evidence type="ECO:0000256" key="16">
    <source>
        <dbReference type="PROSITE-ProRule" id="PRU00560"/>
    </source>
</evidence>
<dbReference type="Pfam" id="PF12705">
    <property type="entry name" value="PDDEXK_1"/>
    <property type="match status" value="1"/>
</dbReference>
<evidence type="ECO:0000313" key="21">
    <source>
        <dbReference type="Proteomes" id="UP001595705"/>
    </source>
</evidence>
<keyword evidence="12 15" id="KW-0413">Isomerase</keyword>
<dbReference type="Pfam" id="PF00580">
    <property type="entry name" value="UvrD-helicase"/>
    <property type="match status" value="1"/>
</dbReference>
<sequence>MTAPSATPAPDDLALRLPLSGVHLVEASAGTGKTFAMTAWILRLLLERGVPLPNLLAVTFTRAATAELRERIRRRLRDAEFLLGGGAPRDDEERQTAAIITQAVAAGGDASVRARLAAALVQLDEASVSTIHGFCQRALREFGFIAGSIGDESVIDDPREAWAEVAADLWRRANTGGEDDARHLRALWKTPGDLAGDLPGICDPARALLPAADASDIAQWLHALRDDARTRFAAELARRRERSQDQLLERMHAAMAGARFAAAVAARWPVALVDEFQDTDPQQWAIFRRLYEAGTARVQHGEAEPPLLGLVGDPKQAIYAFRGGDLDTYLAACKYVDEHGGKDSLDTNYRSRPAVLGAIEALFTHRPKPFRSDIDFHPVLAARTGDEDALTVDGAVPPGLTVHWLPPPEDASKKKRPKDDDVRDAIATTVAQIVRLLEHGRLRDKDGPHANDGTRAVRASDIAVLVRKNKQVAWVRDALAAAGIGAATQGNDSVFASEAAGELHCLLAACAHPGDAARVRAALATRLLGLDAAAIDALDQAVDDGTPALPAWQARFEAAGLAWQQRGPLPALMPFLDGQHLDGPDGNAAAARLARAGGTRLLTDALHLAELLQARIDASQGLHAQLRWFAQQCAAPPQGDDLALRLDADADAVQVMTLHKAKGLEYPVVFLPFTAFADDGRDNSGLRHSRVRGDDGAAANYFHQHRGSGKGKTMVLGDAARHDAWLAREDEEERAEDLRLLYVGLTRARLALHVTWGHTYDSNGSAMHWLLHGGEKAGRKEDTLQPDGMRTHIDALAAESNGRIVVQAMPSPVQAAVLSPAAGEQGADTPEARTATARLSRGGGQYSFSGLRGEHREALPARGADDEAAAAAPPDAVATPLAGAAFGNVVHDTLEAADFAAWDGVAEAPDAAHDAIRDALARHGLPQGPDAVAQVGDLVARALNVPLPGIDTLAHLPASHRVAEMEFHFRLRATRVPALYALLEEHGYPRATPAARGGAIEGLMHGYVDLLYRDDAGAHYVLDYKTNRLGDYAPAACAQAIAANDYDLQYLIYLVAVQRWLRLRLGEAYDPARHLGGAVYLFLRGLVPGDDARGIHRDRPTQALIDAMDALFDGGIT</sequence>